<dbReference type="EMBL" id="REGN01009182">
    <property type="protein sequence ID" value="RNA01748.1"/>
    <property type="molecule type" value="Genomic_DNA"/>
</dbReference>
<name>A0A3M7PSV3_BRAPC</name>
<dbReference type="Proteomes" id="UP000276133">
    <property type="component" value="Unassembled WGS sequence"/>
</dbReference>
<keyword evidence="2" id="KW-1185">Reference proteome</keyword>
<reference evidence="1 2" key="1">
    <citation type="journal article" date="2018" name="Sci. Rep.">
        <title>Genomic signatures of local adaptation to the degree of environmental predictability in rotifers.</title>
        <authorList>
            <person name="Franch-Gras L."/>
            <person name="Hahn C."/>
            <person name="Garcia-Roger E.M."/>
            <person name="Carmona M.J."/>
            <person name="Serra M."/>
            <person name="Gomez A."/>
        </authorList>
    </citation>
    <scope>NUCLEOTIDE SEQUENCE [LARGE SCALE GENOMIC DNA]</scope>
    <source>
        <strain evidence="1">HYR1</strain>
    </source>
</reference>
<gene>
    <name evidence="1" type="ORF">BpHYR1_031678</name>
</gene>
<evidence type="ECO:0000313" key="1">
    <source>
        <dbReference type="EMBL" id="RNA01748.1"/>
    </source>
</evidence>
<dbReference type="AlphaFoldDB" id="A0A3M7PSV3"/>
<sequence>MYNSHIRKNHKLNNCEQFFNFVSTKHICYVLLFFSYFQNPEKMFPDINQAFIHFTINLNKIKKHNIKFVRNERTRDELIKKRQAQSSVIKRFLLFENFLPSFLYLWLLPFEEIREIRISGKKQGLKFDNFFIKLVWMVITRKKMNLKLALLLKEACKSLFSTSCMKPITKPNTN</sequence>
<evidence type="ECO:0000313" key="2">
    <source>
        <dbReference type="Proteomes" id="UP000276133"/>
    </source>
</evidence>
<proteinExistence type="predicted"/>
<comment type="caution">
    <text evidence="1">The sequence shown here is derived from an EMBL/GenBank/DDBJ whole genome shotgun (WGS) entry which is preliminary data.</text>
</comment>
<organism evidence="1 2">
    <name type="scientific">Brachionus plicatilis</name>
    <name type="common">Marine rotifer</name>
    <name type="synonym">Brachionus muelleri</name>
    <dbReference type="NCBI Taxonomy" id="10195"/>
    <lineage>
        <taxon>Eukaryota</taxon>
        <taxon>Metazoa</taxon>
        <taxon>Spiralia</taxon>
        <taxon>Gnathifera</taxon>
        <taxon>Rotifera</taxon>
        <taxon>Eurotatoria</taxon>
        <taxon>Monogononta</taxon>
        <taxon>Pseudotrocha</taxon>
        <taxon>Ploima</taxon>
        <taxon>Brachionidae</taxon>
        <taxon>Brachionus</taxon>
    </lineage>
</organism>
<accession>A0A3M7PSV3</accession>
<protein>
    <submittedName>
        <fullName evidence="1">Uncharacterized protein</fullName>
    </submittedName>
</protein>